<dbReference type="Pfam" id="PF04827">
    <property type="entry name" value="Plant_tran"/>
    <property type="match status" value="1"/>
</dbReference>
<evidence type="ECO:0000313" key="2">
    <source>
        <dbReference type="Proteomes" id="UP000469452"/>
    </source>
</evidence>
<accession>A0A6A5AVC3</accession>
<dbReference type="AlphaFoldDB" id="A0A6A5AVC3"/>
<dbReference type="Proteomes" id="UP000469452">
    <property type="component" value="Unassembled WGS sequence"/>
</dbReference>
<dbReference type="VEuPathDB" id="FungiDB:H257_14538"/>
<reference evidence="1 2" key="1">
    <citation type="submission" date="2019-06" db="EMBL/GenBank/DDBJ databases">
        <title>Genomics analysis of Aphanomyces spp. identifies a new class of oomycete effector associated with host adaptation.</title>
        <authorList>
            <person name="Gaulin E."/>
        </authorList>
    </citation>
    <scope>NUCLEOTIDE SEQUENCE [LARGE SCALE GENOMIC DNA]</scope>
    <source>
        <strain evidence="1 2">E</strain>
    </source>
</reference>
<dbReference type="InterPro" id="IPR006912">
    <property type="entry name" value="Harbinger_derived_prot"/>
</dbReference>
<evidence type="ECO:0000313" key="1">
    <source>
        <dbReference type="EMBL" id="KAF0776286.1"/>
    </source>
</evidence>
<dbReference type="EMBL" id="VJMI01000027">
    <property type="protein sequence ID" value="KAF0776286.1"/>
    <property type="molecule type" value="Genomic_DNA"/>
</dbReference>
<dbReference type="PANTHER" id="PTHR47150">
    <property type="entry name" value="OS12G0169200 PROTEIN"/>
    <property type="match status" value="1"/>
</dbReference>
<gene>
    <name evidence="1" type="ORF">AaE_000014</name>
</gene>
<proteinExistence type="predicted"/>
<name>A0A6A5AVC3_APHAT</name>
<organism evidence="1 2">
    <name type="scientific">Aphanomyces astaci</name>
    <name type="common">Crayfish plague agent</name>
    <dbReference type="NCBI Taxonomy" id="112090"/>
    <lineage>
        <taxon>Eukaryota</taxon>
        <taxon>Sar</taxon>
        <taxon>Stramenopiles</taxon>
        <taxon>Oomycota</taxon>
        <taxon>Saprolegniomycetes</taxon>
        <taxon>Saprolegniales</taxon>
        <taxon>Verrucalvaceae</taxon>
        <taxon>Aphanomyces</taxon>
    </lineage>
</organism>
<sequence>MEDPMAFINEVSNPDVLEQAISMYIRSKRRQSQDDTVVRGGSRPGKRPNINRQREFYAHLLHQDYWGPLPIYDTEHFRRNFKLPIELFDKIMADITNHDEYFQQKPDAAGQLGATPLQKICAAMRMLTSGVSAQELDDKFRLGSSTLLESLKRFCVALDQVYGVTVLRAPNDEDLNRLLDEGVQAGFPGCIGSIDCMHWQWKNCPSSWKGMFQGKEGVATVVLEAIADHRGRFWHFNFGTPGALNDINVLDRSPLFHNAVNGTSPRVIWSLNGHEYNFPYWLADGIYPQFACFLKTYPNPSSRMQKLFASKQEAKRKDIERAFGVLQARFHVITSGCRLWDRDAMRTVIKACVILHNIIIDFERETGPHYIHAVDYVPNTPLC</sequence>
<evidence type="ECO:0008006" key="3">
    <source>
        <dbReference type="Google" id="ProtNLM"/>
    </source>
</evidence>
<dbReference type="VEuPathDB" id="FungiDB:H257_14654"/>
<comment type="caution">
    <text evidence="1">The sequence shown here is derived from an EMBL/GenBank/DDBJ whole genome shotgun (WGS) entry which is preliminary data.</text>
</comment>
<protein>
    <recommendedName>
        <fullName evidence="3">DDE Tnp4 domain-containing protein</fullName>
    </recommendedName>
</protein>
<dbReference type="PANTHER" id="PTHR47150:SF5">
    <property type="entry name" value="OS07G0546750 PROTEIN"/>
    <property type="match status" value="1"/>
</dbReference>